<dbReference type="EMBL" id="VBAI01000007">
    <property type="protein sequence ID" value="TMJ13409.1"/>
    <property type="molecule type" value="Genomic_DNA"/>
</dbReference>
<evidence type="ECO:0000313" key="3">
    <source>
        <dbReference type="Proteomes" id="UP000315217"/>
    </source>
</evidence>
<reference evidence="2 3" key="1">
    <citation type="journal article" date="2019" name="Nat. Microbiol.">
        <title>Mediterranean grassland soil C-N compound turnover is dependent on rainfall and depth, and is mediated by genomically divergent microorganisms.</title>
        <authorList>
            <person name="Diamond S."/>
            <person name="Andeer P.F."/>
            <person name="Li Z."/>
            <person name="Crits-Christoph A."/>
            <person name="Burstein D."/>
            <person name="Anantharaman K."/>
            <person name="Lane K.R."/>
            <person name="Thomas B.C."/>
            <person name="Pan C."/>
            <person name="Northen T.R."/>
            <person name="Banfield J.F."/>
        </authorList>
    </citation>
    <scope>NUCLEOTIDE SEQUENCE [LARGE SCALE GENOMIC DNA]</scope>
    <source>
        <strain evidence="2">NP_1</strain>
    </source>
</reference>
<dbReference type="AlphaFoldDB" id="A0A537LZH3"/>
<accession>A0A537LZH3</accession>
<feature type="region of interest" description="Disordered" evidence="1">
    <location>
        <begin position="55"/>
        <end position="84"/>
    </location>
</feature>
<dbReference type="Proteomes" id="UP000315217">
    <property type="component" value="Unassembled WGS sequence"/>
</dbReference>
<sequence>MNGLGRTATARATARATRTPVRRARARTAAERCQHGLLRGTCAICLEMEETIDDLHAGRLAPEERPGRPRGGDEDAEEKSEEEE</sequence>
<feature type="compositionally biased region" description="Low complexity" evidence="1">
    <location>
        <begin position="1"/>
        <end position="19"/>
    </location>
</feature>
<organism evidence="2 3">
    <name type="scientific">Candidatus Segetimicrobium genomatis</name>
    <dbReference type="NCBI Taxonomy" id="2569760"/>
    <lineage>
        <taxon>Bacteria</taxon>
        <taxon>Bacillati</taxon>
        <taxon>Candidatus Sysuimicrobiota</taxon>
        <taxon>Candidatus Sysuimicrobiia</taxon>
        <taxon>Candidatus Sysuimicrobiales</taxon>
        <taxon>Candidatus Segetimicrobiaceae</taxon>
        <taxon>Candidatus Segetimicrobium</taxon>
    </lineage>
</organism>
<evidence type="ECO:0000256" key="1">
    <source>
        <dbReference type="SAM" id="MobiDB-lite"/>
    </source>
</evidence>
<gene>
    <name evidence="2" type="ORF">E6G98_00390</name>
</gene>
<feature type="compositionally biased region" description="Acidic residues" evidence="1">
    <location>
        <begin position="74"/>
        <end position="84"/>
    </location>
</feature>
<comment type="caution">
    <text evidence="2">The sequence shown here is derived from an EMBL/GenBank/DDBJ whole genome shotgun (WGS) entry which is preliminary data.</text>
</comment>
<feature type="region of interest" description="Disordered" evidence="1">
    <location>
        <begin position="1"/>
        <end position="30"/>
    </location>
</feature>
<protein>
    <submittedName>
        <fullName evidence="2">Uncharacterized protein</fullName>
    </submittedName>
</protein>
<name>A0A537LZH3_9BACT</name>
<proteinExistence type="predicted"/>
<feature type="compositionally biased region" description="Basic and acidic residues" evidence="1">
    <location>
        <begin position="55"/>
        <end position="73"/>
    </location>
</feature>
<evidence type="ECO:0000313" key="2">
    <source>
        <dbReference type="EMBL" id="TMJ13409.1"/>
    </source>
</evidence>